<dbReference type="AlphaFoldDB" id="A0A1G7RP37"/>
<dbReference type="OrthoDB" id="195155at2"/>
<evidence type="ECO:0000313" key="2">
    <source>
        <dbReference type="Proteomes" id="UP000199415"/>
    </source>
</evidence>
<evidence type="ECO:0000313" key="1">
    <source>
        <dbReference type="EMBL" id="SDG11760.1"/>
    </source>
</evidence>
<organism evidence="1 2">
    <name type="scientific">Limimonas halophila</name>
    <dbReference type="NCBI Taxonomy" id="1082479"/>
    <lineage>
        <taxon>Bacteria</taxon>
        <taxon>Pseudomonadati</taxon>
        <taxon>Pseudomonadota</taxon>
        <taxon>Alphaproteobacteria</taxon>
        <taxon>Rhodospirillales</taxon>
        <taxon>Rhodovibrionaceae</taxon>
        <taxon>Limimonas</taxon>
    </lineage>
</organism>
<evidence type="ECO:0008006" key="3">
    <source>
        <dbReference type="Google" id="ProtNLM"/>
    </source>
</evidence>
<proteinExistence type="predicted"/>
<gene>
    <name evidence="1" type="ORF">SAMN05216241_105187</name>
</gene>
<sequence length="259" mass="27790">MAAPRERGGTLIVQSVYADPPAWIGRCMESVRAWAEAAGFTYRGLGDELFDRVPDWVRRKTAERPSTCSDLARAAVLQDALDEGWGRVVWLDADVLVVQPGALTAALRLDEGYLLGREAWLQADRGGRLQTHTGVHNAVFAVAPDNAFLAFYRHAAERILARHEGTMVPQLIGPKFLTALDNMMGLPATWAVNMASPRVVADLAAGGGPARDRLLARSGRVPAALNLCHSHAGAATDGVSVTAAMLDDAITTCLRDGLR</sequence>
<dbReference type="STRING" id="1082479.SAMN05216241_105187"/>
<accession>A0A1G7RP37</accession>
<dbReference type="RefSeq" id="WP_090019837.1">
    <property type="nucleotide sequence ID" value="NZ_FNCE01000005.1"/>
</dbReference>
<name>A0A1G7RP37_9PROT</name>
<dbReference type="Proteomes" id="UP000199415">
    <property type="component" value="Unassembled WGS sequence"/>
</dbReference>
<keyword evidence="2" id="KW-1185">Reference proteome</keyword>
<reference evidence="1 2" key="1">
    <citation type="submission" date="2016-10" db="EMBL/GenBank/DDBJ databases">
        <authorList>
            <person name="de Groot N.N."/>
        </authorList>
    </citation>
    <scope>NUCLEOTIDE SEQUENCE [LARGE SCALE GENOMIC DNA]</scope>
    <source>
        <strain evidence="1 2">DSM 25584</strain>
    </source>
</reference>
<dbReference type="EMBL" id="FNCE01000005">
    <property type="protein sequence ID" value="SDG11760.1"/>
    <property type="molecule type" value="Genomic_DNA"/>
</dbReference>
<protein>
    <recommendedName>
        <fullName evidence="3">Galactosyl transferase GMA12/MNN10 family protein</fullName>
    </recommendedName>
</protein>